<reference evidence="2 3" key="1">
    <citation type="submission" date="2018-04" db="EMBL/GenBank/DDBJ databases">
        <authorList>
            <person name="Zhang X."/>
            <person name="Yuan J."/>
            <person name="Li F."/>
            <person name="Xiang J."/>
        </authorList>
    </citation>
    <scope>NUCLEOTIDE SEQUENCE [LARGE SCALE GENOMIC DNA]</scope>
    <source>
        <tissue evidence="2">Muscle</tissue>
    </source>
</reference>
<keyword evidence="2" id="KW-0489">Methyltransferase</keyword>
<sequence length="342" mass="38582">IPESPQLRPRRDGSGVYAAPCCHPSEGPPKLIIRNTAFLAHDAVPACLHLSPLNLPGLGESWKGDDWASYGTDENKQYRFRDIKGKTLRFQVKAAHDAHIALTSGEEETDPMLEVFIGGWEGAASAIRFKKADDLAKVDTPDILSEEEYREFWIAFDHDVVRVGKGAEWEPFMSATIPEPFDITHYGYSTGWGATGWWQFHSEIHFQTEDCLTYNFIPVYGDTFSFSVACSNDAHLALTSGPEETSPMYEVFIGGWENQHSAIRLSKEGRGSGEDMIKVDTPDVVCCEEERKFYISFKDGHIRVGYQDSDPFMEWTDPEPWKITHIGYCTGWGASGKWKFEF</sequence>
<dbReference type="Pfam" id="PF12248">
    <property type="entry name" value="Methyltransf_FA"/>
    <property type="match status" value="2"/>
</dbReference>
<proteinExistence type="predicted"/>
<organism evidence="2 3">
    <name type="scientific">Penaeus vannamei</name>
    <name type="common">Whiteleg shrimp</name>
    <name type="synonym">Litopenaeus vannamei</name>
    <dbReference type="NCBI Taxonomy" id="6689"/>
    <lineage>
        <taxon>Eukaryota</taxon>
        <taxon>Metazoa</taxon>
        <taxon>Ecdysozoa</taxon>
        <taxon>Arthropoda</taxon>
        <taxon>Crustacea</taxon>
        <taxon>Multicrustacea</taxon>
        <taxon>Malacostraca</taxon>
        <taxon>Eumalacostraca</taxon>
        <taxon>Eucarida</taxon>
        <taxon>Decapoda</taxon>
        <taxon>Dendrobranchiata</taxon>
        <taxon>Penaeoidea</taxon>
        <taxon>Penaeidae</taxon>
        <taxon>Penaeus</taxon>
    </lineage>
</organism>
<keyword evidence="3" id="KW-1185">Reference proteome</keyword>
<comment type="caution">
    <text evidence="2">The sequence shown here is derived from an EMBL/GenBank/DDBJ whole genome shotgun (WGS) entry which is preliminary data.</text>
</comment>
<feature type="domain" description="Farnesoic acid O-methyl transferase" evidence="1">
    <location>
        <begin position="75"/>
        <end position="202"/>
    </location>
</feature>
<gene>
    <name evidence="2" type="ORF">C7M84_015129</name>
</gene>
<dbReference type="GO" id="GO:0008168">
    <property type="term" value="F:methyltransferase activity"/>
    <property type="evidence" value="ECO:0007669"/>
    <property type="project" value="UniProtKB-KW"/>
</dbReference>
<name>A0A3R7PCP7_PENVA</name>
<dbReference type="GO" id="GO:0032259">
    <property type="term" value="P:methylation"/>
    <property type="evidence" value="ECO:0007669"/>
    <property type="project" value="UniProtKB-KW"/>
</dbReference>
<dbReference type="AlphaFoldDB" id="A0A3R7PCP7"/>
<accession>A0A3R7PCP7</accession>
<feature type="non-terminal residue" evidence="2">
    <location>
        <position position="1"/>
    </location>
</feature>
<evidence type="ECO:0000313" key="3">
    <source>
        <dbReference type="Proteomes" id="UP000283509"/>
    </source>
</evidence>
<reference evidence="2 3" key="2">
    <citation type="submission" date="2019-01" db="EMBL/GenBank/DDBJ databases">
        <title>The decoding of complex shrimp genome reveals the adaptation for benthos swimmer, frequently molting mechanism and breeding impact on genome.</title>
        <authorList>
            <person name="Sun Y."/>
            <person name="Gao Y."/>
            <person name="Yu Y."/>
        </authorList>
    </citation>
    <scope>NUCLEOTIDE SEQUENCE [LARGE SCALE GENOMIC DNA]</scope>
    <source>
        <tissue evidence="2">Muscle</tissue>
    </source>
</reference>
<dbReference type="PANTHER" id="PTHR36695">
    <property type="entry name" value="AGAP008648-PA"/>
    <property type="match status" value="1"/>
</dbReference>
<keyword evidence="2" id="KW-0808">Transferase</keyword>
<evidence type="ECO:0000259" key="1">
    <source>
        <dbReference type="Pfam" id="PF12248"/>
    </source>
</evidence>
<dbReference type="EMBL" id="QCYY01002883">
    <property type="protein sequence ID" value="ROT66822.1"/>
    <property type="molecule type" value="Genomic_DNA"/>
</dbReference>
<feature type="domain" description="Farnesoic acid O-methyl transferase" evidence="1">
    <location>
        <begin position="213"/>
        <end position="341"/>
    </location>
</feature>
<protein>
    <submittedName>
        <fullName evidence="2">Farnesoic acid O-methyltransferase</fullName>
    </submittedName>
</protein>
<dbReference type="InterPro" id="IPR022041">
    <property type="entry name" value="Methyltransf_FA"/>
</dbReference>
<dbReference type="STRING" id="6689.A0A3R7PCP7"/>
<dbReference type="OrthoDB" id="2142040at2759"/>
<dbReference type="Proteomes" id="UP000283509">
    <property type="component" value="Unassembled WGS sequence"/>
</dbReference>
<dbReference type="PANTHER" id="PTHR36695:SF12">
    <property type="entry name" value="AGAP008648-PA"/>
    <property type="match status" value="1"/>
</dbReference>
<evidence type="ECO:0000313" key="2">
    <source>
        <dbReference type="EMBL" id="ROT66822.1"/>
    </source>
</evidence>